<dbReference type="GeneID" id="129921811"/>
<dbReference type="OMA" id="TSMTQQM"/>
<dbReference type="RefSeq" id="XP_055860755.1">
    <property type="nucleotide sequence ID" value="XM_056004780.1"/>
</dbReference>
<feature type="chain" id="PRO_5040743050" evidence="5">
    <location>
        <begin position="22"/>
        <end position="550"/>
    </location>
</feature>
<evidence type="ECO:0000259" key="6">
    <source>
        <dbReference type="PROSITE" id="PS50041"/>
    </source>
</evidence>
<reference evidence="8" key="1">
    <citation type="submission" date="2025-08" db="UniProtKB">
        <authorList>
            <consortium name="RefSeq"/>
        </authorList>
    </citation>
    <scope>IDENTIFICATION</scope>
</reference>
<dbReference type="GO" id="GO:0005615">
    <property type="term" value="C:extracellular space"/>
    <property type="evidence" value="ECO:0007669"/>
    <property type="project" value="TreeGrafter"/>
</dbReference>
<protein>
    <submittedName>
        <fullName evidence="8">Uncharacterized protein LOC129921811</fullName>
    </submittedName>
</protein>
<comment type="subcellular location">
    <subcellularLocation>
        <location evidence="1">Secreted</location>
    </subcellularLocation>
</comment>
<feature type="signal peptide" evidence="5">
    <location>
        <begin position="1"/>
        <end position="21"/>
    </location>
</feature>
<dbReference type="PANTHER" id="PTHR22799:SF1">
    <property type="entry name" value="C-TYPE LECTIN DOMAIN FAMILY 11 MEMBER A"/>
    <property type="match status" value="1"/>
</dbReference>
<feature type="domain" description="C-type lectin" evidence="6">
    <location>
        <begin position="420"/>
        <end position="524"/>
    </location>
</feature>
<dbReference type="AlphaFoldDB" id="A0A9W2YDF2"/>
<name>A0A9W2YDF2_BIOGL</name>
<dbReference type="Proteomes" id="UP001165740">
    <property type="component" value="Chromosome 11"/>
</dbReference>
<keyword evidence="4" id="KW-0430">Lectin</keyword>
<keyword evidence="2" id="KW-0964">Secreted</keyword>
<evidence type="ECO:0000256" key="5">
    <source>
        <dbReference type="SAM" id="SignalP"/>
    </source>
</evidence>
<dbReference type="Pfam" id="PF00059">
    <property type="entry name" value="Lectin_C"/>
    <property type="match status" value="1"/>
</dbReference>
<dbReference type="Gene3D" id="3.10.100.10">
    <property type="entry name" value="Mannose-Binding Protein A, subunit A"/>
    <property type="match status" value="1"/>
</dbReference>
<dbReference type="InterPro" id="IPR016186">
    <property type="entry name" value="C-type_lectin-like/link_sf"/>
</dbReference>
<dbReference type="SUPFAM" id="SSF57997">
    <property type="entry name" value="Tropomyosin"/>
    <property type="match status" value="1"/>
</dbReference>
<organism evidence="7 8">
    <name type="scientific">Biomphalaria glabrata</name>
    <name type="common">Bloodfluke planorb</name>
    <name type="synonym">Freshwater snail</name>
    <dbReference type="NCBI Taxonomy" id="6526"/>
    <lineage>
        <taxon>Eukaryota</taxon>
        <taxon>Metazoa</taxon>
        <taxon>Spiralia</taxon>
        <taxon>Lophotrochozoa</taxon>
        <taxon>Mollusca</taxon>
        <taxon>Gastropoda</taxon>
        <taxon>Heterobranchia</taxon>
        <taxon>Euthyneura</taxon>
        <taxon>Panpulmonata</taxon>
        <taxon>Hygrophila</taxon>
        <taxon>Lymnaeoidea</taxon>
        <taxon>Planorbidae</taxon>
        <taxon>Biomphalaria</taxon>
    </lineage>
</organism>
<dbReference type="InterPro" id="IPR001304">
    <property type="entry name" value="C-type_lectin-like"/>
</dbReference>
<keyword evidence="3 5" id="KW-0732">Signal</keyword>
<evidence type="ECO:0000313" key="8">
    <source>
        <dbReference type="RefSeq" id="XP_055860755.1"/>
    </source>
</evidence>
<dbReference type="CDD" id="cd00037">
    <property type="entry name" value="CLECT"/>
    <property type="match status" value="1"/>
</dbReference>
<gene>
    <name evidence="8" type="primary">LOC129921811</name>
</gene>
<accession>A0A9W2YDF2</accession>
<evidence type="ECO:0000256" key="4">
    <source>
        <dbReference type="ARBA" id="ARBA00022734"/>
    </source>
</evidence>
<dbReference type="GO" id="GO:0030246">
    <property type="term" value="F:carbohydrate binding"/>
    <property type="evidence" value="ECO:0007669"/>
    <property type="project" value="UniProtKB-KW"/>
</dbReference>
<dbReference type="Gene3D" id="1.20.5.340">
    <property type="match status" value="1"/>
</dbReference>
<evidence type="ECO:0000313" key="7">
    <source>
        <dbReference type="Proteomes" id="UP001165740"/>
    </source>
</evidence>
<dbReference type="PROSITE" id="PS50041">
    <property type="entry name" value="C_TYPE_LECTIN_2"/>
    <property type="match status" value="1"/>
</dbReference>
<keyword evidence="7" id="KW-1185">Reference proteome</keyword>
<evidence type="ECO:0000256" key="1">
    <source>
        <dbReference type="ARBA" id="ARBA00004613"/>
    </source>
</evidence>
<evidence type="ECO:0000256" key="2">
    <source>
        <dbReference type="ARBA" id="ARBA00022525"/>
    </source>
</evidence>
<dbReference type="SMART" id="SM00034">
    <property type="entry name" value="CLECT"/>
    <property type="match status" value="1"/>
</dbReference>
<dbReference type="OrthoDB" id="6285913at2759"/>
<evidence type="ECO:0000256" key="3">
    <source>
        <dbReference type="ARBA" id="ARBA00022729"/>
    </source>
</evidence>
<dbReference type="Gene3D" id="1.20.1270.70">
    <property type="entry name" value="Designed single chain three-helix bundle"/>
    <property type="match status" value="2"/>
</dbReference>
<dbReference type="InterPro" id="IPR016187">
    <property type="entry name" value="CTDL_fold"/>
</dbReference>
<sequence>MTWKFIMMYSVMLLMFKTGNFQRLVVEPMNIQPGVTESLSVNCSLALTKMSGFLSLANLTLYKAIEDSQYIQICSLASGNVIEDTNAGDGTCKGNINNKGGSYLNVQWLFPNLHMSGQYKCQAVGLSLSWKEVTLTSTATVSGSELSLATLSEQLRFVQIENAVFQMNIVKENLATKELFWKNLEQNISLLAANQNKDTELLQLNLSQHMTSMTQQMTSMTQQMTSMTQQMTSMTQQMTSMTQQMSSMTQQMSSMTQQMSSMTQQMSSMTQQMTSMTQQMSSMTQQMTSMTQQMTSMTQQMTSMTQQMTSMTQQMSSMTQQMSSMTQQMSSMTQQMSSMTQQMTSMTQQMSSMTQQMTSMTQQMTSMTQQMTSMTQQMTSMTQQMTSMTQQMTSMTQQIQIVQENLANSLEMLFYKSPVFEGRRYYLAKQLASFSSTSAQATCHLYGGYLAEIDKENEFHFVRAFLNNYKQFICVSISGSDEDIEGHWVNLRNNTFLTYLQWNANEPDGGRDQNCLSICRDYNWLMGSTFCFFVYDFKNQKSYLCEIPEL</sequence>
<dbReference type="PANTHER" id="PTHR22799">
    <property type="entry name" value="TETRANECTIN-RELATED"/>
    <property type="match status" value="1"/>
</dbReference>
<dbReference type="SUPFAM" id="SSF56436">
    <property type="entry name" value="C-type lectin-like"/>
    <property type="match status" value="1"/>
</dbReference>
<proteinExistence type="predicted"/>
<dbReference type="GO" id="GO:0008083">
    <property type="term" value="F:growth factor activity"/>
    <property type="evidence" value="ECO:0007669"/>
    <property type="project" value="TreeGrafter"/>
</dbReference>
<dbReference type="InterPro" id="IPR051663">
    <property type="entry name" value="CLec_Tetranectin-domain"/>
</dbReference>